<feature type="compositionally biased region" description="Acidic residues" evidence="1">
    <location>
        <begin position="243"/>
        <end position="269"/>
    </location>
</feature>
<proteinExistence type="predicted"/>
<feature type="region of interest" description="Disordered" evidence="1">
    <location>
        <begin position="229"/>
        <end position="317"/>
    </location>
</feature>
<evidence type="ECO:0000313" key="3">
    <source>
        <dbReference type="EMBL" id="KAK9094670.1"/>
    </source>
</evidence>
<evidence type="ECO:0000259" key="2">
    <source>
        <dbReference type="Pfam" id="PF20167"/>
    </source>
</evidence>
<feature type="compositionally biased region" description="Basic and acidic residues" evidence="1">
    <location>
        <begin position="270"/>
        <end position="286"/>
    </location>
</feature>
<dbReference type="InterPro" id="IPR046796">
    <property type="entry name" value="Transposase_32_dom"/>
</dbReference>
<feature type="domain" description="Putative plant transposon protein" evidence="2">
    <location>
        <begin position="3"/>
        <end position="164"/>
    </location>
</feature>
<gene>
    <name evidence="3" type="ORF">Scep_026139</name>
</gene>
<keyword evidence="4" id="KW-1185">Reference proteome</keyword>
<reference evidence="3 4" key="1">
    <citation type="submission" date="2024-01" db="EMBL/GenBank/DDBJ databases">
        <title>Genome assemblies of Stephania.</title>
        <authorList>
            <person name="Yang L."/>
        </authorList>
    </citation>
    <scope>NUCLEOTIDE SEQUENCE [LARGE SCALE GENOMIC DNA]</scope>
    <source>
        <strain evidence="3">JXDWG</strain>
        <tissue evidence="3">Leaf</tissue>
    </source>
</reference>
<dbReference type="Proteomes" id="UP001419268">
    <property type="component" value="Unassembled WGS sequence"/>
</dbReference>
<accession>A0AAP0EM32</accession>
<dbReference type="Pfam" id="PF20167">
    <property type="entry name" value="Transposase_32"/>
    <property type="match status" value="1"/>
</dbReference>
<sequence length="317" mass="35736">MFERMGWTEFVNTRDPVSERFVRLFYANLHCKDTKKPLKSHSSIDGMVFKINTKVIRNAFNIPKGSFRCYESNWWPRVVQFDPLVATNLLTDRTDITTARKPLLNVVTIEVRLVHKQVVHVLALRSGSITWMTFYDVFLVWCVLTGSKMDLSHIIVSHMLKASVDPCSALPYSNHLGKIFDVVGLVLPLQSDNGRGINMIGKRSLGKMNYELLNGKWVVVQGKASANRARGKKRHISSLPLDTTDEDTTDEDDDVENNLQSDDNDDKSDDTELPREGYEYESSEKDSSDEETINGTKEGESTPTNGDDADIDGEAKA</sequence>
<evidence type="ECO:0000256" key="1">
    <source>
        <dbReference type="SAM" id="MobiDB-lite"/>
    </source>
</evidence>
<comment type="caution">
    <text evidence="3">The sequence shown here is derived from an EMBL/GenBank/DDBJ whole genome shotgun (WGS) entry which is preliminary data.</text>
</comment>
<dbReference type="AlphaFoldDB" id="A0AAP0EM32"/>
<protein>
    <recommendedName>
        <fullName evidence="2">Putative plant transposon protein domain-containing protein</fullName>
    </recommendedName>
</protein>
<evidence type="ECO:0000313" key="4">
    <source>
        <dbReference type="Proteomes" id="UP001419268"/>
    </source>
</evidence>
<organism evidence="3 4">
    <name type="scientific">Stephania cephalantha</name>
    <dbReference type="NCBI Taxonomy" id="152367"/>
    <lineage>
        <taxon>Eukaryota</taxon>
        <taxon>Viridiplantae</taxon>
        <taxon>Streptophyta</taxon>
        <taxon>Embryophyta</taxon>
        <taxon>Tracheophyta</taxon>
        <taxon>Spermatophyta</taxon>
        <taxon>Magnoliopsida</taxon>
        <taxon>Ranunculales</taxon>
        <taxon>Menispermaceae</taxon>
        <taxon>Menispermoideae</taxon>
        <taxon>Cissampelideae</taxon>
        <taxon>Stephania</taxon>
    </lineage>
</organism>
<feature type="compositionally biased region" description="Acidic residues" evidence="1">
    <location>
        <begin position="307"/>
        <end position="317"/>
    </location>
</feature>
<dbReference type="EMBL" id="JBBNAG010000011">
    <property type="protein sequence ID" value="KAK9094670.1"/>
    <property type="molecule type" value="Genomic_DNA"/>
</dbReference>
<name>A0AAP0EM32_9MAGN</name>